<keyword evidence="2" id="KW-1185">Reference proteome</keyword>
<dbReference type="EMBL" id="BMGB01000001">
    <property type="protein sequence ID" value="GGB08493.1"/>
    <property type="molecule type" value="Genomic_DNA"/>
</dbReference>
<proteinExistence type="predicted"/>
<name>A0A916WL49_9MICO</name>
<dbReference type="Proteomes" id="UP000606922">
    <property type="component" value="Unassembled WGS sequence"/>
</dbReference>
<organism evidence="1 2">
    <name type="scientific">Conyzicola nivalis</name>
    <dbReference type="NCBI Taxonomy" id="1477021"/>
    <lineage>
        <taxon>Bacteria</taxon>
        <taxon>Bacillati</taxon>
        <taxon>Actinomycetota</taxon>
        <taxon>Actinomycetes</taxon>
        <taxon>Micrococcales</taxon>
        <taxon>Microbacteriaceae</taxon>
        <taxon>Conyzicola</taxon>
    </lineage>
</organism>
<gene>
    <name evidence="1" type="ORF">GCM10010979_23800</name>
</gene>
<sequence>MITLAATVPHRAFLAAMLARHYDLAQPPTVLITTDPHTPVADTIRRVILITDGPITDGPITDTPITDTPAPLPLPTLIIGPTGHPAAGHARLATSHPAELLSVVDGYLRHPELYPAGRTREPARI</sequence>
<comment type="caution">
    <text evidence="1">The sequence shown here is derived from an EMBL/GenBank/DDBJ whole genome shotgun (WGS) entry which is preliminary data.</text>
</comment>
<protein>
    <submittedName>
        <fullName evidence="1">Uncharacterized protein</fullName>
    </submittedName>
</protein>
<dbReference type="AlphaFoldDB" id="A0A916WL49"/>
<reference evidence="1" key="2">
    <citation type="submission" date="2020-09" db="EMBL/GenBank/DDBJ databases">
        <authorList>
            <person name="Sun Q."/>
            <person name="Zhou Y."/>
        </authorList>
    </citation>
    <scope>NUCLEOTIDE SEQUENCE</scope>
    <source>
        <strain evidence="1">CGMCC 1.12813</strain>
    </source>
</reference>
<evidence type="ECO:0000313" key="1">
    <source>
        <dbReference type="EMBL" id="GGB08493.1"/>
    </source>
</evidence>
<evidence type="ECO:0000313" key="2">
    <source>
        <dbReference type="Proteomes" id="UP000606922"/>
    </source>
</evidence>
<reference evidence="1" key="1">
    <citation type="journal article" date="2014" name="Int. J. Syst. Evol. Microbiol.">
        <title>Complete genome sequence of Corynebacterium casei LMG S-19264T (=DSM 44701T), isolated from a smear-ripened cheese.</title>
        <authorList>
            <consortium name="US DOE Joint Genome Institute (JGI-PGF)"/>
            <person name="Walter F."/>
            <person name="Albersmeier A."/>
            <person name="Kalinowski J."/>
            <person name="Ruckert C."/>
        </authorList>
    </citation>
    <scope>NUCLEOTIDE SEQUENCE</scope>
    <source>
        <strain evidence="1">CGMCC 1.12813</strain>
    </source>
</reference>
<dbReference type="RefSeq" id="WP_188510809.1">
    <property type="nucleotide sequence ID" value="NZ_BMGB01000001.1"/>
</dbReference>
<accession>A0A916WL49</accession>